<dbReference type="RefSeq" id="XP_029230227.1">
    <property type="nucleotide sequence ID" value="XM_029369644.1"/>
</dbReference>
<evidence type="ECO:0000256" key="1">
    <source>
        <dbReference type="SAM" id="MobiDB-lite"/>
    </source>
</evidence>
<dbReference type="Proteomes" id="UP000284403">
    <property type="component" value="Unassembled WGS sequence"/>
</dbReference>
<name>A0A3R7PQW3_9TRYP</name>
<comment type="caution">
    <text evidence="2">The sequence shown here is derived from an EMBL/GenBank/DDBJ whole genome shotgun (WGS) entry which is preliminary data.</text>
</comment>
<feature type="region of interest" description="Disordered" evidence="1">
    <location>
        <begin position="51"/>
        <end position="71"/>
    </location>
</feature>
<dbReference type="PANTHER" id="PTHR21356">
    <property type="entry name" value="ARMADILLO REPEAT CONTAINING 2"/>
    <property type="match status" value="1"/>
</dbReference>
<dbReference type="PANTHER" id="PTHR21356:SF1">
    <property type="entry name" value="ARMADILLO REPEAT-CONTAINING PROTEIN 2"/>
    <property type="match status" value="1"/>
</dbReference>
<dbReference type="Gene3D" id="1.25.10.10">
    <property type="entry name" value="Leucine-rich Repeat Variant"/>
    <property type="match status" value="1"/>
</dbReference>
<dbReference type="InterPro" id="IPR016024">
    <property type="entry name" value="ARM-type_fold"/>
</dbReference>
<dbReference type="GO" id="GO:0044782">
    <property type="term" value="P:cilium organization"/>
    <property type="evidence" value="ECO:0007669"/>
    <property type="project" value="TreeGrafter"/>
</dbReference>
<accession>A0A3R7PQW3</accession>
<dbReference type="InterPro" id="IPR038905">
    <property type="entry name" value="ARMC2"/>
</dbReference>
<dbReference type="EMBL" id="MKKU01000113">
    <property type="protein sequence ID" value="RNF23761.1"/>
    <property type="molecule type" value="Genomic_DNA"/>
</dbReference>
<reference evidence="2 3" key="1">
    <citation type="journal article" date="2018" name="BMC Genomics">
        <title>Genomic comparison of Trypanosoma conorhini and Trypanosoma rangeli to Trypanosoma cruzi strains of high and low virulence.</title>
        <authorList>
            <person name="Bradwell K.R."/>
            <person name="Koparde V.N."/>
            <person name="Matveyev A.V."/>
            <person name="Serrano M.G."/>
            <person name="Alves J.M."/>
            <person name="Parikh H."/>
            <person name="Huang B."/>
            <person name="Lee V."/>
            <person name="Espinosa-Alvarez O."/>
            <person name="Ortiz P.A."/>
            <person name="Costa-Martins A.G."/>
            <person name="Teixeira M.M."/>
            <person name="Buck G.A."/>
        </authorList>
    </citation>
    <scope>NUCLEOTIDE SEQUENCE [LARGE SCALE GENOMIC DNA]</scope>
    <source>
        <strain evidence="2 3">025E</strain>
    </source>
</reference>
<organism evidence="2 3">
    <name type="scientific">Trypanosoma conorhini</name>
    <dbReference type="NCBI Taxonomy" id="83891"/>
    <lineage>
        <taxon>Eukaryota</taxon>
        <taxon>Discoba</taxon>
        <taxon>Euglenozoa</taxon>
        <taxon>Kinetoplastea</taxon>
        <taxon>Metakinetoplastina</taxon>
        <taxon>Trypanosomatida</taxon>
        <taxon>Trypanosomatidae</taxon>
        <taxon>Trypanosoma</taxon>
    </lineage>
</organism>
<feature type="region of interest" description="Disordered" evidence="1">
    <location>
        <begin position="1"/>
        <end position="25"/>
    </location>
</feature>
<dbReference type="InterPro" id="IPR011989">
    <property type="entry name" value="ARM-like"/>
</dbReference>
<dbReference type="SUPFAM" id="SSF48371">
    <property type="entry name" value="ARM repeat"/>
    <property type="match status" value="1"/>
</dbReference>
<protein>
    <submittedName>
        <fullName evidence="2">Uncharacterized protein</fullName>
    </submittedName>
</protein>
<dbReference type="GeneID" id="40316332"/>
<evidence type="ECO:0000313" key="3">
    <source>
        <dbReference type="Proteomes" id="UP000284403"/>
    </source>
</evidence>
<keyword evidence="3" id="KW-1185">Reference proteome</keyword>
<sequence>MPPRPQPKPSGNKKASVLSRSPVPPVFGGNAEIEVVGSRVVRLLRDARASVRAQQRPDTPLINPSRPPLRPGGRLTAMVSSAPSASSQLATSGQQFDRVKFESSLDAARGNPQLQLEKLAELKLWLANPHHHLWGTTLARLQGLVTSPNTEAQVVVSAASVLLMRQSELRNMPYLPLVIRRLHELCEGGIERELLEAVLMRESLMQLLLHLMKSEELLTTHTSVLWDVLEIIRSSSAKSDVLLSQLVSLGVIPAANAVVKRILSSVSDSPSKARSPASNSLCVLLPPLCLLYRNLSTQHSQLLRKLGSLDLLVDILDRFREDGDVVQAAARAMAKTVFDACSLERYQKGTRVCRVVVAALDANLDVGGLAVSRLCGTLARLVEGSRELRDWLMRHHHRMLVRLVQTYVTPEQSAAAANAEPPCDVEEAQQEDLLQNITWLVGVAAISAECSTSFVLEITPLLVEFVKDLDVQKWHLTFIYTLMCLSNLSFFFDALEKTEGGKEALVEIYATVGLVLAGVLFDGDTEATVEATRILGNMSLTNMGRDWMESNRCDEVCIVFLGHEDPRIVYNCFGVLLNLTAADACRVASDPELMQMLLQHTGRYTREECIAAEKVKESHRFTAALGGDGDGDEDRGLSYTDQIADIVEKLLLNLSGLL</sequence>
<gene>
    <name evidence="2" type="ORF">Tco025E_02721</name>
</gene>
<dbReference type="OrthoDB" id="247006at2759"/>
<dbReference type="AlphaFoldDB" id="A0A3R7PQW3"/>
<proteinExistence type="predicted"/>
<evidence type="ECO:0000313" key="2">
    <source>
        <dbReference type="EMBL" id="RNF23761.1"/>
    </source>
</evidence>